<keyword evidence="2" id="KW-1185">Reference proteome</keyword>
<evidence type="ECO:0000313" key="2">
    <source>
        <dbReference type="Proteomes" id="UP000006729"/>
    </source>
</evidence>
<protein>
    <submittedName>
        <fullName evidence="1">Uncharacterized protein</fullName>
    </submittedName>
</protein>
<proteinExistence type="predicted"/>
<gene>
    <name evidence="1" type="ORF">POPTR_019G072600</name>
</gene>
<reference evidence="1 2" key="1">
    <citation type="journal article" date="2006" name="Science">
        <title>The genome of black cottonwood, Populus trichocarpa (Torr. &amp; Gray).</title>
        <authorList>
            <person name="Tuskan G.A."/>
            <person name="Difazio S."/>
            <person name="Jansson S."/>
            <person name="Bohlmann J."/>
            <person name="Grigoriev I."/>
            <person name="Hellsten U."/>
            <person name="Putnam N."/>
            <person name="Ralph S."/>
            <person name="Rombauts S."/>
            <person name="Salamov A."/>
            <person name="Schein J."/>
            <person name="Sterck L."/>
            <person name="Aerts A."/>
            <person name="Bhalerao R.R."/>
            <person name="Bhalerao R.P."/>
            <person name="Blaudez D."/>
            <person name="Boerjan W."/>
            <person name="Brun A."/>
            <person name="Brunner A."/>
            <person name="Busov V."/>
            <person name="Campbell M."/>
            <person name="Carlson J."/>
            <person name="Chalot M."/>
            <person name="Chapman J."/>
            <person name="Chen G.L."/>
            <person name="Cooper D."/>
            <person name="Coutinho P.M."/>
            <person name="Couturier J."/>
            <person name="Covert S."/>
            <person name="Cronk Q."/>
            <person name="Cunningham R."/>
            <person name="Davis J."/>
            <person name="Degroeve S."/>
            <person name="Dejardin A."/>
            <person name="Depamphilis C."/>
            <person name="Detter J."/>
            <person name="Dirks B."/>
            <person name="Dubchak I."/>
            <person name="Duplessis S."/>
            <person name="Ehlting J."/>
            <person name="Ellis B."/>
            <person name="Gendler K."/>
            <person name="Goodstein D."/>
            <person name="Gribskov M."/>
            <person name="Grimwood J."/>
            <person name="Groover A."/>
            <person name="Gunter L."/>
            <person name="Hamberger B."/>
            <person name="Heinze B."/>
            <person name="Helariutta Y."/>
            <person name="Henrissat B."/>
            <person name="Holligan D."/>
            <person name="Holt R."/>
            <person name="Huang W."/>
            <person name="Islam-Faridi N."/>
            <person name="Jones S."/>
            <person name="Jones-Rhoades M."/>
            <person name="Jorgensen R."/>
            <person name="Joshi C."/>
            <person name="Kangasjarvi J."/>
            <person name="Karlsson J."/>
            <person name="Kelleher C."/>
            <person name="Kirkpatrick R."/>
            <person name="Kirst M."/>
            <person name="Kohler A."/>
            <person name="Kalluri U."/>
            <person name="Larimer F."/>
            <person name="Leebens-Mack J."/>
            <person name="Leple J.C."/>
            <person name="Locascio P."/>
            <person name="Lou Y."/>
            <person name="Lucas S."/>
            <person name="Martin F."/>
            <person name="Montanini B."/>
            <person name="Napoli C."/>
            <person name="Nelson D.R."/>
            <person name="Nelson C."/>
            <person name="Nieminen K."/>
            <person name="Nilsson O."/>
            <person name="Pereda V."/>
            <person name="Peter G."/>
            <person name="Philippe R."/>
            <person name="Pilate G."/>
            <person name="Poliakov A."/>
            <person name="Razumovskaya J."/>
            <person name="Richardson P."/>
            <person name="Rinaldi C."/>
            <person name="Ritland K."/>
            <person name="Rouze P."/>
            <person name="Ryaboy D."/>
            <person name="Schmutz J."/>
            <person name="Schrader J."/>
            <person name="Segerman B."/>
            <person name="Shin H."/>
            <person name="Siddiqui A."/>
            <person name="Sterky F."/>
            <person name="Terry A."/>
            <person name="Tsai C.J."/>
            <person name="Uberbacher E."/>
            <person name="Unneberg P."/>
            <person name="Vahala J."/>
            <person name="Wall K."/>
            <person name="Wessler S."/>
            <person name="Yang G."/>
            <person name="Yin T."/>
            <person name="Douglas C."/>
            <person name="Marra M."/>
            <person name="Sandberg G."/>
            <person name="Van de Peer Y."/>
            <person name="Rokhsar D."/>
        </authorList>
    </citation>
    <scope>NUCLEOTIDE SEQUENCE [LARGE SCALE GENOMIC DNA]</scope>
    <source>
        <strain evidence="2">cv. Nisqually</strain>
    </source>
</reference>
<evidence type="ECO:0000313" key="1">
    <source>
        <dbReference type="EMBL" id="PNS90953.1"/>
    </source>
</evidence>
<dbReference type="EMBL" id="CM009308">
    <property type="protein sequence ID" value="PNS90953.1"/>
    <property type="molecule type" value="Genomic_DNA"/>
</dbReference>
<organism evidence="1 2">
    <name type="scientific">Populus trichocarpa</name>
    <name type="common">Western balsam poplar</name>
    <name type="synonym">Populus balsamifera subsp. trichocarpa</name>
    <dbReference type="NCBI Taxonomy" id="3694"/>
    <lineage>
        <taxon>Eukaryota</taxon>
        <taxon>Viridiplantae</taxon>
        <taxon>Streptophyta</taxon>
        <taxon>Embryophyta</taxon>
        <taxon>Tracheophyta</taxon>
        <taxon>Spermatophyta</taxon>
        <taxon>Magnoliopsida</taxon>
        <taxon>eudicotyledons</taxon>
        <taxon>Gunneridae</taxon>
        <taxon>Pentapetalae</taxon>
        <taxon>rosids</taxon>
        <taxon>fabids</taxon>
        <taxon>Malpighiales</taxon>
        <taxon>Salicaceae</taxon>
        <taxon>Saliceae</taxon>
        <taxon>Populus</taxon>
    </lineage>
</organism>
<dbReference type="AlphaFoldDB" id="A0A2K1WQZ5"/>
<dbReference type="Proteomes" id="UP000006729">
    <property type="component" value="Chromosome 19"/>
</dbReference>
<name>A0A2K1WQZ5_POPTR</name>
<accession>A0A2K1WQZ5</accession>
<dbReference type="InParanoid" id="A0A2K1WQZ5"/>
<sequence length="66" mass="7840">MFISSLIPAGSDWVFKAGWFGFFSAFRRVGRMYFLNKHVRITDWRWQASMYGSRSSHTEPLVERFS</sequence>